<accession>A0ACB7SWQ6</accession>
<protein>
    <submittedName>
        <fullName evidence="1">Uncharacterized protein</fullName>
    </submittedName>
</protein>
<comment type="caution">
    <text evidence="1">The sequence shown here is derived from an EMBL/GenBank/DDBJ whole genome shotgun (WGS) entry which is preliminary data.</text>
</comment>
<evidence type="ECO:0000313" key="1">
    <source>
        <dbReference type="EMBL" id="KAH6939065.1"/>
    </source>
</evidence>
<organism evidence="1 2">
    <name type="scientific">Hyalomma asiaticum</name>
    <name type="common">Tick</name>
    <dbReference type="NCBI Taxonomy" id="266040"/>
    <lineage>
        <taxon>Eukaryota</taxon>
        <taxon>Metazoa</taxon>
        <taxon>Ecdysozoa</taxon>
        <taxon>Arthropoda</taxon>
        <taxon>Chelicerata</taxon>
        <taxon>Arachnida</taxon>
        <taxon>Acari</taxon>
        <taxon>Parasitiformes</taxon>
        <taxon>Ixodida</taxon>
        <taxon>Ixodoidea</taxon>
        <taxon>Ixodidae</taxon>
        <taxon>Hyalomminae</taxon>
        <taxon>Hyalomma</taxon>
    </lineage>
</organism>
<keyword evidence="2" id="KW-1185">Reference proteome</keyword>
<gene>
    <name evidence="1" type="ORF">HPB50_015707</name>
</gene>
<dbReference type="EMBL" id="CM023482">
    <property type="protein sequence ID" value="KAH6939065.1"/>
    <property type="molecule type" value="Genomic_DNA"/>
</dbReference>
<evidence type="ECO:0000313" key="2">
    <source>
        <dbReference type="Proteomes" id="UP000821845"/>
    </source>
</evidence>
<proteinExistence type="predicted"/>
<reference evidence="1" key="1">
    <citation type="submission" date="2020-05" db="EMBL/GenBank/DDBJ databases">
        <title>Large-scale comparative analyses of tick genomes elucidate their genetic diversity and vector capacities.</title>
        <authorList>
            <person name="Jia N."/>
            <person name="Wang J."/>
            <person name="Shi W."/>
            <person name="Du L."/>
            <person name="Sun Y."/>
            <person name="Zhan W."/>
            <person name="Jiang J."/>
            <person name="Wang Q."/>
            <person name="Zhang B."/>
            <person name="Ji P."/>
            <person name="Sakyi L.B."/>
            <person name="Cui X."/>
            <person name="Yuan T."/>
            <person name="Jiang B."/>
            <person name="Yang W."/>
            <person name="Lam T.T.-Y."/>
            <person name="Chang Q."/>
            <person name="Ding S."/>
            <person name="Wang X."/>
            <person name="Zhu J."/>
            <person name="Ruan X."/>
            <person name="Zhao L."/>
            <person name="Wei J."/>
            <person name="Que T."/>
            <person name="Du C."/>
            <person name="Cheng J."/>
            <person name="Dai P."/>
            <person name="Han X."/>
            <person name="Huang E."/>
            <person name="Gao Y."/>
            <person name="Liu J."/>
            <person name="Shao H."/>
            <person name="Ye R."/>
            <person name="Li L."/>
            <person name="Wei W."/>
            <person name="Wang X."/>
            <person name="Wang C."/>
            <person name="Yang T."/>
            <person name="Huo Q."/>
            <person name="Li W."/>
            <person name="Guo W."/>
            <person name="Chen H."/>
            <person name="Zhou L."/>
            <person name="Ni X."/>
            <person name="Tian J."/>
            <person name="Zhou Y."/>
            <person name="Sheng Y."/>
            <person name="Liu T."/>
            <person name="Pan Y."/>
            <person name="Xia L."/>
            <person name="Li J."/>
            <person name="Zhao F."/>
            <person name="Cao W."/>
        </authorList>
    </citation>
    <scope>NUCLEOTIDE SEQUENCE</scope>
    <source>
        <strain evidence="1">Hyas-2018</strain>
    </source>
</reference>
<name>A0ACB7SWQ6_HYAAI</name>
<dbReference type="Proteomes" id="UP000821845">
    <property type="component" value="Chromosome 2"/>
</dbReference>
<sequence>MASMHIRRIRRGGVSFPVELWLARGRGEEREGARRGPWTEELARRMRVHAAAVAWCRDRKLRQAIHGTVAPACLSRPCHVASRSVPCSGGVALSAGTRAAFFCRGASSDVIYFSVLLFCVEFVSLQEHARPFDP</sequence>